<comment type="caution">
    <text evidence="1">The sequence shown here is derived from an EMBL/GenBank/DDBJ whole genome shotgun (WGS) entry which is preliminary data.</text>
</comment>
<protein>
    <submittedName>
        <fullName evidence="1">Uncharacterized protein</fullName>
    </submittedName>
</protein>
<name>A0A6G4R1X4_9CAUL</name>
<dbReference type="EMBL" id="JAAKGT010000008">
    <property type="protein sequence ID" value="NGM51168.1"/>
    <property type="molecule type" value="Genomic_DNA"/>
</dbReference>
<accession>A0A6G4R1X4</accession>
<evidence type="ECO:0000313" key="1">
    <source>
        <dbReference type="EMBL" id="NGM51168.1"/>
    </source>
</evidence>
<gene>
    <name evidence="1" type="ORF">G5B46_16275</name>
</gene>
<sequence length="144" mass="16010">MLFAGLVAGSASAQEFVRGDCLNVVQPTRGLRFENDDHARWYKRFWTGNCQDLSLCFPGSPNWNDIVTKLLVKGGPSEKPALLPKACRLGQLIGMEWARDRRIKRISTQDLKRFSNILDDAGDPLKGVEAVEVKARALLSKPQG</sequence>
<reference evidence="1" key="1">
    <citation type="submission" date="2020-02" db="EMBL/GenBank/DDBJ databases">
        <authorList>
            <person name="Gao J."/>
            <person name="Sun J."/>
        </authorList>
    </citation>
    <scope>NUCLEOTIDE SEQUENCE</scope>
    <source>
        <strain evidence="1">602-2</strain>
    </source>
</reference>
<proteinExistence type="predicted"/>
<organism evidence="1">
    <name type="scientific">Caulobacter sp. 602-2</name>
    <dbReference type="NCBI Taxonomy" id="2710887"/>
    <lineage>
        <taxon>Bacteria</taxon>
        <taxon>Pseudomonadati</taxon>
        <taxon>Pseudomonadota</taxon>
        <taxon>Alphaproteobacteria</taxon>
        <taxon>Caulobacterales</taxon>
        <taxon>Caulobacteraceae</taxon>
        <taxon>Caulobacter</taxon>
    </lineage>
</organism>
<dbReference type="AlphaFoldDB" id="A0A6G4R1X4"/>